<dbReference type="EMBL" id="JAARLZ010000010">
    <property type="protein sequence ID" value="NII08130.1"/>
    <property type="molecule type" value="Genomic_DNA"/>
</dbReference>
<protein>
    <submittedName>
        <fullName evidence="2">Uncharacterized protein</fullName>
    </submittedName>
</protein>
<comment type="caution">
    <text evidence="2">The sequence shown here is derived from an EMBL/GenBank/DDBJ whole genome shotgun (WGS) entry which is preliminary data.</text>
</comment>
<reference evidence="2 3" key="1">
    <citation type="submission" date="2020-03" db="EMBL/GenBank/DDBJ databases">
        <authorList>
            <person name="Lai Q."/>
        </authorList>
    </citation>
    <scope>NUCLEOTIDE SEQUENCE [LARGE SCALE GENOMIC DNA]</scope>
    <source>
        <strain evidence="2 3">CCUG 25036</strain>
    </source>
</reference>
<feature type="transmembrane region" description="Helical" evidence="1">
    <location>
        <begin position="144"/>
        <end position="165"/>
    </location>
</feature>
<keyword evidence="1" id="KW-1133">Transmembrane helix</keyword>
<accession>A0A7X5UCT7</accession>
<proteinExistence type="predicted"/>
<sequence length="181" mass="19581">MPARKLSAPGGGHPFAVWRIVVWLVMLLSAVGFVLNGYAVYVFGQSIGALSPEAIAAGAADPRIALAWSLGYALAAFGVMALALATLRWREWGRTWLRPVALLLMAWAAYTGWVAFGQWQQLGAVLGQPGLPPELLAMGARHRMMLLVGLSLKVVSVPVLGWLSWKLGTVRVREQFGQYAL</sequence>
<feature type="transmembrane region" description="Helical" evidence="1">
    <location>
        <begin position="20"/>
        <end position="44"/>
    </location>
</feature>
<evidence type="ECO:0000313" key="2">
    <source>
        <dbReference type="EMBL" id="NII08130.1"/>
    </source>
</evidence>
<name>A0A7X5UCT7_9GAMM</name>
<feature type="transmembrane region" description="Helical" evidence="1">
    <location>
        <begin position="96"/>
        <end position="116"/>
    </location>
</feature>
<keyword evidence="1" id="KW-0812">Transmembrane</keyword>
<keyword evidence="3" id="KW-1185">Reference proteome</keyword>
<gene>
    <name evidence="2" type="ORF">HBF25_17235</name>
</gene>
<dbReference type="RefSeq" id="WP_166950573.1">
    <property type="nucleotide sequence ID" value="NZ_JAARLZ010000010.1"/>
</dbReference>
<keyword evidence="1" id="KW-0472">Membrane</keyword>
<organism evidence="2 3">
    <name type="scientific">Luteibacter anthropi</name>
    <dbReference type="NCBI Taxonomy" id="564369"/>
    <lineage>
        <taxon>Bacteria</taxon>
        <taxon>Pseudomonadati</taxon>
        <taxon>Pseudomonadota</taxon>
        <taxon>Gammaproteobacteria</taxon>
        <taxon>Lysobacterales</taxon>
        <taxon>Rhodanobacteraceae</taxon>
        <taxon>Luteibacter</taxon>
    </lineage>
</organism>
<evidence type="ECO:0000256" key="1">
    <source>
        <dbReference type="SAM" id="Phobius"/>
    </source>
</evidence>
<feature type="transmembrane region" description="Helical" evidence="1">
    <location>
        <begin position="64"/>
        <end position="84"/>
    </location>
</feature>
<dbReference type="AlphaFoldDB" id="A0A7X5UCT7"/>
<dbReference type="Proteomes" id="UP000490980">
    <property type="component" value="Unassembled WGS sequence"/>
</dbReference>
<evidence type="ECO:0000313" key="3">
    <source>
        <dbReference type="Proteomes" id="UP000490980"/>
    </source>
</evidence>